<dbReference type="InterPro" id="IPR041677">
    <property type="entry name" value="DNA2/NAM7_AAA_11"/>
</dbReference>
<gene>
    <name evidence="7" type="ORF">H0185_05035</name>
</gene>
<dbReference type="InterPro" id="IPR027417">
    <property type="entry name" value="P-loop_NTPase"/>
</dbReference>
<protein>
    <submittedName>
        <fullName evidence="7">AAA family ATPase</fullName>
    </submittedName>
</protein>
<evidence type="ECO:0000256" key="2">
    <source>
        <dbReference type="ARBA" id="ARBA00022741"/>
    </source>
</evidence>
<evidence type="ECO:0000313" key="8">
    <source>
        <dbReference type="Proteomes" id="UP000769780"/>
    </source>
</evidence>
<evidence type="ECO:0000256" key="1">
    <source>
        <dbReference type="ARBA" id="ARBA00007913"/>
    </source>
</evidence>
<dbReference type="Pfam" id="PF13086">
    <property type="entry name" value="AAA_11"/>
    <property type="match status" value="1"/>
</dbReference>
<proteinExistence type="inferred from homology"/>
<dbReference type="InterPro" id="IPR041679">
    <property type="entry name" value="DNA2/NAM7-like_C"/>
</dbReference>
<dbReference type="SUPFAM" id="SSF52540">
    <property type="entry name" value="P-loop containing nucleoside triphosphate hydrolases"/>
    <property type="match status" value="1"/>
</dbReference>
<dbReference type="EMBL" id="JACWFH010000007">
    <property type="protein sequence ID" value="MBY0096168.1"/>
    <property type="molecule type" value="Genomic_DNA"/>
</dbReference>
<dbReference type="Gene3D" id="3.40.50.300">
    <property type="entry name" value="P-loop containing nucleotide triphosphate hydrolases"/>
    <property type="match status" value="2"/>
</dbReference>
<evidence type="ECO:0000256" key="3">
    <source>
        <dbReference type="ARBA" id="ARBA00022801"/>
    </source>
</evidence>
<accession>A0ABS7K1N9</accession>
<reference evidence="7 8" key="1">
    <citation type="submission" date="2020-07" db="EMBL/GenBank/DDBJ databases">
        <title>Fungal Genomes of the International Space Station.</title>
        <authorList>
            <person name="Seuylemezian A."/>
            <person name="Singh N.K."/>
            <person name="Wood J."/>
            <person name="Venkateswaran K."/>
        </authorList>
    </citation>
    <scope>NUCLEOTIDE SEQUENCE [LARGE SCALE GENOMIC DNA]</scope>
    <source>
        <strain evidence="7 8">PL-B2</strain>
    </source>
</reference>
<keyword evidence="3" id="KW-0378">Hydrolase</keyword>
<evidence type="ECO:0000313" key="7">
    <source>
        <dbReference type="EMBL" id="MBY0096168.1"/>
    </source>
</evidence>
<dbReference type="CDD" id="cd18808">
    <property type="entry name" value="SF1_C_Upf1"/>
    <property type="match status" value="1"/>
</dbReference>
<comment type="similarity">
    <text evidence="1">Belongs to the DNA2/NAM7 helicase family.</text>
</comment>
<keyword evidence="2" id="KW-0547">Nucleotide-binding</keyword>
<dbReference type="InterPro" id="IPR047187">
    <property type="entry name" value="SF1_C_Upf1"/>
</dbReference>
<organism evidence="7 8">
    <name type="scientific">Mesobacillus maritimus</name>
    <dbReference type="NCBI Taxonomy" id="1643336"/>
    <lineage>
        <taxon>Bacteria</taxon>
        <taxon>Bacillati</taxon>
        <taxon>Bacillota</taxon>
        <taxon>Bacilli</taxon>
        <taxon>Bacillales</taxon>
        <taxon>Bacillaceae</taxon>
        <taxon>Mesobacillus</taxon>
    </lineage>
</organism>
<keyword evidence="8" id="KW-1185">Reference proteome</keyword>
<comment type="caution">
    <text evidence="7">The sequence shown here is derived from an EMBL/GenBank/DDBJ whole genome shotgun (WGS) entry which is preliminary data.</text>
</comment>
<sequence length="749" mass="84737">MTNTKTYIKQWQQALQNEISYLKKYGGSRYIVNNGRLLSKDEHSTYYFDTVSSLRVPVGSSIKLEWGGLKESGRILSSEGKGVILSLEGNFGDLISEAYLLHDPWELLEQLIERFDEIKKSKQKRARVLKLMDPSMEAKHPTDKIKSSVHELLLRSKYNPVTYVWGPPGTGKTYTLARVAANKYLQEKKVLVLSHSNQAVDVLIGEISTFLKKKKKFQEGEILRYGANTGEALTGHPDITSSQLIEKKDPLLSNERETLFLERRNLKQDLYRSFSKRDSNELLEIETKIARVLDKMRQKELELLHDASLIGTTLAKAATDSAIYEKEFDLVILDEASMAYVPQAAFAATLGKRVIICGDFKQLPPIASSRDSLVTEWLKEDVFHKAGVVESVNEGKLHPHLFLLNEQRRMHPDISAFTNQYVYKGLVTDHESVFKNRNLIVGQAPFPNRASILLDTSYTGLHSISETGSNSRYNLWQLLLSFQLIHESYLAGATSIGYVTPYRAQAYLMGLLLEELSETSMKGADIIAATVHKFQGSERDVMIFDTVDGPPQTRAGMLLIGKDSERLINVAITRTRGKFIHVSNNEFIAKNVYRSKTLRQLVQHQISHQQRVTTKEIGTWIKNQHANLQWIHARKLESVFTDLNGAKSSVVLSLPAGTSLSAEWKTQLKRRASRVQLTVLSNEDWTDLAVDTYVEEPVPFPFILIDEQLLWLGLPLEGAREVEPPFVAARLDSKLIGEYMIGQMGREKN</sequence>
<evidence type="ECO:0000256" key="5">
    <source>
        <dbReference type="ARBA" id="ARBA00022840"/>
    </source>
</evidence>
<evidence type="ECO:0000259" key="6">
    <source>
        <dbReference type="SMART" id="SM00382"/>
    </source>
</evidence>
<dbReference type="Proteomes" id="UP000769780">
    <property type="component" value="Unassembled WGS sequence"/>
</dbReference>
<dbReference type="InterPro" id="IPR050534">
    <property type="entry name" value="Coronavir_polyprotein_1ab"/>
</dbReference>
<keyword evidence="4" id="KW-0347">Helicase</keyword>
<dbReference type="InterPro" id="IPR003593">
    <property type="entry name" value="AAA+_ATPase"/>
</dbReference>
<dbReference type="SMART" id="SM00382">
    <property type="entry name" value="AAA"/>
    <property type="match status" value="1"/>
</dbReference>
<dbReference type="PANTHER" id="PTHR43788">
    <property type="entry name" value="DNA2/NAM7 HELICASE FAMILY MEMBER"/>
    <property type="match status" value="1"/>
</dbReference>
<dbReference type="PANTHER" id="PTHR43788:SF8">
    <property type="entry name" value="DNA-BINDING PROTEIN SMUBP-2"/>
    <property type="match status" value="1"/>
</dbReference>
<dbReference type="RefSeq" id="WP_221871778.1">
    <property type="nucleotide sequence ID" value="NZ_JACWFH010000007.1"/>
</dbReference>
<evidence type="ECO:0000256" key="4">
    <source>
        <dbReference type="ARBA" id="ARBA00022806"/>
    </source>
</evidence>
<dbReference type="Pfam" id="PF13087">
    <property type="entry name" value="AAA_12"/>
    <property type="match status" value="1"/>
</dbReference>
<name>A0ABS7K1N9_9BACI</name>
<feature type="domain" description="AAA+ ATPase" evidence="6">
    <location>
        <begin position="158"/>
        <end position="381"/>
    </location>
</feature>
<keyword evidence="5" id="KW-0067">ATP-binding</keyword>